<comment type="caution">
    <text evidence="10">The sequence shown here is derived from an EMBL/GenBank/DDBJ whole genome shotgun (WGS) entry which is preliminary data.</text>
</comment>
<comment type="function">
    <text evidence="7">Catalyzes the anaerobic formation of alpha-ketobutyrate and ammonia from threonine in a two-step reaction. The first step involved a dehydration of threonine and a production of enamine intermediates (aminocrotonate), which tautomerizes to its imine form (iminobutyrate). Both intermediates are unstable and short-lived. The second step is the nonenzymatic hydrolysis of the enamine/imine intermediates to form 2-ketobutyrate and free ammonia. In the low water environment of the cell, the second step is accelerated by RidA.</text>
</comment>
<comment type="cofactor">
    <cofactor evidence="2">
        <name>pyridoxal 5'-phosphate</name>
        <dbReference type="ChEBI" id="CHEBI:597326"/>
    </cofactor>
</comment>
<keyword evidence="5" id="KW-0663">Pyridoxal phosphate</keyword>
<dbReference type="InterPro" id="IPR050147">
    <property type="entry name" value="Ser/Thr_Dehydratase"/>
</dbReference>
<comment type="catalytic activity">
    <reaction evidence="1">
        <text>L-threonine = 2-oxobutanoate + NH4(+)</text>
        <dbReference type="Rhea" id="RHEA:22108"/>
        <dbReference type="ChEBI" id="CHEBI:16763"/>
        <dbReference type="ChEBI" id="CHEBI:28938"/>
        <dbReference type="ChEBI" id="CHEBI:57926"/>
        <dbReference type="EC" id="4.3.1.19"/>
    </reaction>
</comment>
<dbReference type="AlphaFoldDB" id="A0A931HV54"/>
<evidence type="ECO:0000256" key="8">
    <source>
        <dbReference type="ARBA" id="ARBA00031427"/>
    </source>
</evidence>
<dbReference type="GO" id="GO:0003941">
    <property type="term" value="F:L-serine ammonia-lyase activity"/>
    <property type="evidence" value="ECO:0007669"/>
    <property type="project" value="TreeGrafter"/>
</dbReference>
<dbReference type="PANTHER" id="PTHR48078">
    <property type="entry name" value="THREONINE DEHYDRATASE, MITOCHONDRIAL-RELATED"/>
    <property type="match status" value="1"/>
</dbReference>
<evidence type="ECO:0000256" key="1">
    <source>
        <dbReference type="ARBA" id="ARBA00001274"/>
    </source>
</evidence>
<evidence type="ECO:0000256" key="2">
    <source>
        <dbReference type="ARBA" id="ARBA00001933"/>
    </source>
</evidence>
<organism evidence="10 11">
    <name type="scientific">Halobacillus yeomjeoni</name>
    <dbReference type="NCBI Taxonomy" id="311194"/>
    <lineage>
        <taxon>Bacteria</taxon>
        <taxon>Bacillati</taxon>
        <taxon>Bacillota</taxon>
        <taxon>Bacilli</taxon>
        <taxon>Bacillales</taxon>
        <taxon>Bacillaceae</taxon>
        <taxon>Halobacillus</taxon>
    </lineage>
</organism>
<evidence type="ECO:0000313" key="11">
    <source>
        <dbReference type="Proteomes" id="UP000614490"/>
    </source>
</evidence>
<feature type="domain" description="Tryptophan synthase beta chain-like PALP" evidence="9">
    <location>
        <begin position="23"/>
        <end position="310"/>
    </location>
</feature>
<name>A0A931HV54_9BACI</name>
<keyword evidence="11" id="KW-1185">Reference proteome</keyword>
<reference evidence="10 11" key="1">
    <citation type="journal article" date="2005" name="Int. J. Syst. Evol. Microbiol.">
        <title>Halobacillus yeomjeoni sp. nov., isolated from a marine solar saltern in Korea.</title>
        <authorList>
            <person name="Yoon J.H."/>
            <person name="Kang S.J."/>
            <person name="Lee C.H."/>
            <person name="Oh H.W."/>
            <person name="Oh T.K."/>
        </authorList>
    </citation>
    <scope>NUCLEOTIDE SEQUENCE [LARGE SCALE GENOMIC DNA]</scope>
    <source>
        <strain evidence="10 11">KCTC 3957</strain>
    </source>
</reference>
<evidence type="ECO:0000256" key="5">
    <source>
        <dbReference type="ARBA" id="ARBA00022898"/>
    </source>
</evidence>
<dbReference type="SUPFAM" id="SSF53686">
    <property type="entry name" value="Tryptophan synthase beta subunit-like PLP-dependent enzymes"/>
    <property type="match status" value="1"/>
</dbReference>
<dbReference type="PROSITE" id="PS00165">
    <property type="entry name" value="DEHYDRATASE_SER_THR"/>
    <property type="match status" value="1"/>
</dbReference>
<dbReference type="EMBL" id="JADZSC010000002">
    <property type="protein sequence ID" value="MBH0230360.1"/>
    <property type="molecule type" value="Genomic_DNA"/>
</dbReference>
<proteinExistence type="inferred from homology"/>
<dbReference type="Gene3D" id="3.40.50.1100">
    <property type="match status" value="2"/>
</dbReference>
<dbReference type="Proteomes" id="UP000614490">
    <property type="component" value="Unassembled WGS sequence"/>
</dbReference>
<dbReference type="InterPro" id="IPR001926">
    <property type="entry name" value="TrpB-like_PALP"/>
</dbReference>
<dbReference type="InterPro" id="IPR036052">
    <property type="entry name" value="TrpB-like_PALP_sf"/>
</dbReference>
<evidence type="ECO:0000256" key="4">
    <source>
        <dbReference type="ARBA" id="ARBA00012096"/>
    </source>
</evidence>
<dbReference type="EC" id="4.3.1.19" evidence="4"/>
<dbReference type="Pfam" id="PF00291">
    <property type="entry name" value="PALP"/>
    <property type="match status" value="1"/>
</dbReference>
<evidence type="ECO:0000313" key="10">
    <source>
        <dbReference type="EMBL" id="MBH0230360.1"/>
    </source>
</evidence>
<protein>
    <recommendedName>
        <fullName evidence="4">threonine ammonia-lyase</fullName>
        <ecNumber evidence="4">4.3.1.19</ecNumber>
    </recommendedName>
    <alternativeName>
        <fullName evidence="8">Threonine deaminase</fullName>
    </alternativeName>
</protein>
<dbReference type="GO" id="GO:0030170">
    <property type="term" value="F:pyridoxal phosphate binding"/>
    <property type="evidence" value="ECO:0007669"/>
    <property type="project" value="InterPro"/>
</dbReference>
<dbReference type="GO" id="GO:0006565">
    <property type="term" value="P:L-serine catabolic process"/>
    <property type="evidence" value="ECO:0007669"/>
    <property type="project" value="TreeGrafter"/>
</dbReference>
<gene>
    <name evidence="10" type="ORF">H0267_09070</name>
</gene>
<dbReference type="PANTHER" id="PTHR48078:SF6">
    <property type="entry name" value="L-THREONINE DEHYDRATASE CATABOLIC TDCB"/>
    <property type="match status" value="1"/>
</dbReference>
<evidence type="ECO:0000256" key="3">
    <source>
        <dbReference type="ARBA" id="ARBA00010869"/>
    </source>
</evidence>
<evidence type="ECO:0000259" key="9">
    <source>
        <dbReference type="Pfam" id="PF00291"/>
    </source>
</evidence>
<dbReference type="RefSeq" id="WP_197316998.1">
    <property type="nucleotide sequence ID" value="NZ_JADZSC010000002.1"/>
</dbReference>
<comment type="similarity">
    <text evidence="3">Belongs to the serine/threonine dehydratase family.</text>
</comment>
<keyword evidence="6" id="KW-0456">Lyase</keyword>
<accession>A0A931HV54</accession>
<dbReference type="FunFam" id="3.40.50.1100:FF:000005">
    <property type="entry name" value="Threonine dehydratase catabolic"/>
    <property type="match status" value="1"/>
</dbReference>
<dbReference type="GO" id="GO:0004794">
    <property type="term" value="F:threonine deaminase activity"/>
    <property type="evidence" value="ECO:0007669"/>
    <property type="project" value="UniProtKB-EC"/>
</dbReference>
<dbReference type="GO" id="GO:0009097">
    <property type="term" value="P:isoleucine biosynthetic process"/>
    <property type="evidence" value="ECO:0007669"/>
    <property type="project" value="TreeGrafter"/>
</dbReference>
<dbReference type="InterPro" id="IPR000634">
    <property type="entry name" value="Ser/Thr_deHydtase_PyrdxlP-BS"/>
</dbReference>
<evidence type="ECO:0000256" key="7">
    <source>
        <dbReference type="ARBA" id="ARBA00025527"/>
    </source>
</evidence>
<dbReference type="GO" id="GO:0006567">
    <property type="term" value="P:L-threonine catabolic process"/>
    <property type="evidence" value="ECO:0007669"/>
    <property type="project" value="TreeGrafter"/>
</dbReference>
<dbReference type="CDD" id="cd01562">
    <property type="entry name" value="Thr-dehyd"/>
    <property type="match status" value="1"/>
</dbReference>
<evidence type="ECO:0000256" key="6">
    <source>
        <dbReference type="ARBA" id="ARBA00023239"/>
    </source>
</evidence>
<sequence>MNIVYQPFALKEMWKAQKRIRSIVEETPLVYSDALSRRLNKQVYLKLEQTHPTGSFKIRGAANKLLSLSESDRKKGVTTFSTGNHGISVAYVAEQLGMTCVVCLSDRVPKEKLNRLKRLGARVEIVGQNQDDAEAYCYQLAKEEGLTIVKPFDDADIIAGQGTIGLEIMQQCPDVQHVIIPLSGGGLLSGIGYILKSIDPNIKITGVSPQRSAVMYESLKKGQPIEMKEEHTLADSLLGGIGIDNRYTFPMTKAYMDQGRKVSERSIRDGVLFMLEYHKMAVEGAAGAGVGLLLEEKEKCDDPVIIVISGNNIDHETISELVVEPVR</sequence>